<comment type="caution">
    <text evidence="2">The sequence shown here is derived from an EMBL/GenBank/DDBJ whole genome shotgun (WGS) entry which is preliminary data.</text>
</comment>
<keyword evidence="3" id="KW-1185">Reference proteome</keyword>
<feature type="region of interest" description="Disordered" evidence="1">
    <location>
        <begin position="1"/>
        <end position="31"/>
    </location>
</feature>
<evidence type="ECO:0000313" key="3">
    <source>
        <dbReference type="Proteomes" id="UP001595844"/>
    </source>
</evidence>
<evidence type="ECO:0000256" key="1">
    <source>
        <dbReference type="SAM" id="MobiDB-lite"/>
    </source>
</evidence>
<dbReference type="EMBL" id="JBHSDL010000005">
    <property type="protein sequence ID" value="MFC4373336.1"/>
    <property type="molecule type" value="Genomic_DNA"/>
</dbReference>
<dbReference type="Proteomes" id="UP001595844">
    <property type="component" value="Unassembled WGS sequence"/>
</dbReference>
<proteinExistence type="predicted"/>
<gene>
    <name evidence="2" type="ORF">ACFO5K_04405</name>
</gene>
<reference evidence="3" key="1">
    <citation type="journal article" date="2019" name="Int. J. Syst. Evol. Microbiol.">
        <title>The Global Catalogue of Microorganisms (GCM) 10K type strain sequencing project: providing services to taxonomists for standard genome sequencing and annotation.</title>
        <authorList>
            <consortium name="The Broad Institute Genomics Platform"/>
            <consortium name="The Broad Institute Genome Sequencing Center for Infectious Disease"/>
            <person name="Wu L."/>
            <person name="Ma J."/>
        </authorList>
    </citation>
    <scope>NUCLEOTIDE SEQUENCE [LARGE SCALE GENOMIC DNA]</scope>
    <source>
        <strain evidence="3">IBRC-M 10490</strain>
    </source>
</reference>
<name>A0ABV8VCB5_9NOCA</name>
<accession>A0ABV8VCB5</accession>
<organism evidence="2 3">
    <name type="scientific">Nocardia halotolerans</name>
    <dbReference type="NCBI Taxonomy" id="1755878"/>
    <lineage>
        <taxon>Bacteria</taxon>
        <taxon>Bacillati</taxon>
        <taxon>Actinomycetota</taxon>
        <taxon>Actinomycetes</taxon>
        <taxon>Mycobacteriales</taxon>
        <taxon>Nocardiaceae</taxon>
        <taxon>Nocardia</taxon>
    </lineage>
</organism>
<evidence type="ECO:0000313" key="2">
    <source>
        <dbReference type="EMBL" id="MFC4373336.1"/>
    </source>
</evidence>
<protein>
    <submittedName>
        <fullName evidence="2">Uncharacterized protein</fullName>
    </submittedName>
</protein>
<dbReference type="RefSeq" id="WP_378556003.1">
    <property type="nucleotide sequence ID" value="NZ_JBHSDL010000005.1"/>
</dbReference>
<sequence length="53" mass="5799">MTDPTGPDEPTETLTEDVKPGDYSTPGFHPLVPSADGVIRILPYIEGDDEQRE</sequence>